<dbReference type="GO" id="GO:0032934">
    <property type="term" value="F:sterol binding"/>
    <property type="evidence" value="ECO:0007669"/>
    <property type="project" value="TreeGrafter"/>
</dbReference>
<keyword evidence="2" id="KW-0472">Membrane</keyword>
<proteinExistence type="predicted"/>
<comment type="caution">
    <text evidence="3">The sequence shown here is derived from an EMBL/GenBank/DDBJ whole genome shotgun (WGS) entry which is preliminary data.</text>
</comment>
<organism evidence="3 4">
    <name type="scientific">Arachis hypogaea</name>
    <name type="common">Peanut</name>
    <dbReference type="NCBI Taxonomy" id="3818"/>
    <lineage>
        <taxon>Eukaryota</taxon>
        <taxon>Viridiplantae</taxon>
        <taxon>Streptophyta</taxon>
        <taxon>Embryophyta</taxon>
        <taxon>Tracheophyta</taxon>
        <taxon>Spermatophyta</taxon>
        <taxon>Magnoliopsida</taxon>
        <taxon>eudicotyledons</taxon>
        <taxon>Gunneridae</taxon>
        <taxon>Pentapetalae</taxon>
        <taxon>rosids</taxon>
        <taxon>fabids</taxon>
        <taxon>Fabales</taxon>
        <taxon>Fabaceae</taxon>
        <taxon>Papilionoideae</taxon>
        <taxon>50 kb inversion clade</taxon>
        <taxon>dalbergioids sensu lato</taxon>
        <taxon>Dalbergieae</taxon>
        <taxon>Pterocarpus clade</taxon>
        <taxon>Arachis</taxon>
    </lineage>
</organism>
<dbReference type="SUPFAM" id="SSF144000">
    <property type="entry name" value="Oxysterol-binding protein-like"/>
    <property type="match status" value="1"/>
</dbReference>
<dbReference type="InterPro" id="IPR037239">
    <property type="entry name" value="OSBP_sf"/>
</dbReference>
<evidence type="ECO:0000313" key="4">
    <source>
        <dbReference type="Proteomes" id="UP000289738"/>
    </source>
</evidence>
<keyword evidence="2" id="KW-1133">Transmembrane helix</keyword>
<gene>
    <name evidence="3" type="ORF">Ahy_B03g064599</name>
</gene>
<evidence type="ECO:0000256" key="2">
    <source>
        <dbReference type="SAM" id="Phobius"/>
    </source>
</evidence>
<dbReference type="Gene3D" id="2.40.160.120">
    <property type="match status" value="1"/>
</dbReference>
<dbReference type="GO" id="GO:0016020">
    <property type="term" value="C:membrane"/>
    <property type="evidence" value="ECO:0007669"/>
    <property type="project" value="TreeGrafter"/>
</dbReference>
<dbReference type="STRING" id="3818.A0A444ZZY2"/>
<dbReference type="PANTHER" id="PTHR10972:SF136">
    <property type="entry name" value="OXYSTEROL-BINDING PROTEIN 8"/>
    <property type="match status" value="1"/>
</dbReference>
<evidence type="ECO:0000313" key="3">
    <source>
        <dbReference type="EMBL" id="RYR19724.1"/>
    </source>
</evidence>
<feature type="transmembrane region" description="Helical" evidence="2">
    <location>
        <begin position="6"/>
        <end position="24"/>
    </location>
</feature>
<dbReference type="AlphaFoldDB" id="A0A444ZZY2"/>
<reference evidence="3 4" key="1">
    <citation type="submission" date="2019-01" db="EMBL/GenBank/DDBJ databases">
        <title>Sequencing of cultivated peanut Arachis hypogaea provides insights into genome evolution and oil improvement.</title>
        <authorList>
            <person name="Chen X."/>
        </authorList>
    </citation>
    <scope>NUCLEOTIDE SEQUENCE [LARGE SCALE GENOMIC DNA]</scope>
    <source>
        <strain evidence="4">cv. Fuhuasheng</strain>
        <tissue evidence="3">Leaves</tissue>
    </source>
</reference>
<feature type="region of interest" description="Disordered" evidence="1">
    <location>
        <begin position="143"/>
        <end position="162"/>
    </location>
</feature>
<sequence>MNFLSMIFIAYMIPVSFFFALTTFKHNKKDCNLSAPLFQPCGWFGAGRYEVDGYVYNAVEEPEILITGKWNESMQYQSCNLEGEPRPGIELKEVWHVADVPKEDKFDYTYFEHKLNSFDTAPRKLLPSDSRLRPDRYALEMGNITKSGAEKEQERQRAEKKIREAKGETFKTKWFDITEEVATTP</sequence>
<keyword evidence="4" id="KW-1185">Reference proteome</keyword>
<feature type="compositionally biased region" description="Basic and acidic residues" evidence="1">
    <location>
        <begin position="148"/>
        <end position="162"/>
    </location>
</feature>
<name>A0A444ZZY2_ARAHY</name>
<keyword evidence="2" id="KW-0812">Transmembrane</keyword>
<dbReference type="Pfam" id="PF01237">
    <property type="entry name" value="Oxysterol_BP"/>
    <property type="match status" value="1"/>
</dbReference>
<accession>A0A444ZZY2</accession>
<dbReference type="InterPro" id="IPR000648">
    <property type="entry name" value="Oxysterol-bd"/>
</dbReference>
<dbReference type="EMBL" id="SDMP01000013">
    <property type="protein sequence ID" value="RYR19724.1"/>
    <property type="molecule type" value="Genomic_DNA"/>
</dbReference>
<dbReference type="Proteomes" id="UP000289738">
    <property type="component" value="Chromosome B03"/>
</dbReference>
<dbReference type="GO" id="GO:0005829">
    <property type="term" value="C:cytosol"/>
    <property type="evidence" value="ECO:0007669"/>
    <property type="project" value="TreeGrafter"/>
</dbReference>
<protein>
    <submittedName>
        <fullName evidence="3">Uncharacterized protein</fullName>
    </submittedName>
</protein>
<dbReference type="PANTHER" id="PTHR10972">
    <property type="entry name" value="OXYSTEROL-BINDING PROTEIN-RELATED"/>
    <property type="match status" value="1"/>
</dbReference>
<evidence type="ECO:0000256" key="1">
    <source>
        <dbReference type="SAM" id="MobiDB-lite"/>
    </source>
</evidence>